<organism evidence="2 3">
    <name type="scientific">Trifolium medium</name>
    <dbReference type="NCBI Taxonomy" id="97028"/>
    <lineage>
        <taxon>Eukaryota</taxon>
        <taxon>Viridiplantae</taxon>
        <taxon>Streptophyta</taxon>
        <taxon>Embryophyta</taxon>
        <taxon>Tracheophyta</taxon>
        <taxon>Spermatophyta</taxon>
        <taxon>Magnoliopsida</taxon>
        <taxon>eudicotyledons</taxon>
        <taxon>Gunneridae</taxon>
        <taxon>Pentapetalae</taxon>
        <taxon>rosids</taxon>
        <taxon>fabids</taxon>
        <taxon>Fabales</taxon>
        <taxon>Fabaceae</taxon>
        <taxon>Papilionoideae</taxon>
        <taxon>50 kb inversion clade</taxon>
        <taxon>NPAAA clade</taxon>
        <taxon>Hologalegina</taxon>
        <taxon>IRL clade</taxon>
        <taxon>Trifolieae</taxon>
        <taxon>Trifolium</taxon>
    </lineage>
</organism>
<reference evidence="2 3" key="1">
    <citation type="journal article" date="2018" name="Front. Plant Sci.">
        <title>Red Clover (Trifolium pratense) and Zigzag Clover (T. medium) - A Picture of Genomic Similarities and Differences.</title>
        <authorList>
            <person name="Dluhosova J."/>
            <person name="Istvanek J."/>
            <person name="Nedelnik J."/>
            <person name="Repkova J."/>
        </authorList>
    </citation>
    <scope>NUCLEOTIDE SEQUENCE [LARGE SCALE GENOMIC DNA]</scope>
    <source>
        <strain evidence="3">cv. 10/8</strain>
        <tissue evidence="2">Leaf</tissue>
    </source>
</reference>
<protein>
    <submittedName>
        <fullName evidence="2">Uncharacterized protein</fullName>
    </submittedName>
</protein>
<evidence type="ECO:0000313" key="3">
    <source>
        <dbReference type="Proteomes" id="UP000265520"/>
    </source>
</evidence>
<proteinExistence type="predicted"/>
<sequence>MVVVAAPTHLHPHQSAFLSAETAAPTTPPNCNDPKRLGVA</sequence>
<dbReference type="AlphaFoldDB" id="A0A392U786"/>
<feature type="non-terminal residue" evidence="2">
    <location>
        <position position="40"/>
    </location>
</feature>
<dbReference type="EMBL" id="LXQA010754592">
    <property type="protein sequence ID" value="MCI69369.1"/>
    <property type="molecule type" value="Genomic_DNA"/>
</dbReference>
<name>A0A392U786_9FABA</name>
<keyword evidence="3" id="KW-1185">Reference proteome</keyword>
<accession>A0A392U786</accession>
<evidence type="ECO:0000256" key="1">
    <source>
        <dbReference type="SAM" id="MobiDB-lite"/>
    </source>
</evidence>
<comment type="caution">
    <text evidence="2">The sequence shown here is derived from an EMBL/GenBank/DDBJ whole genome shotgun (WGS) entry which is preliminary data.</text>
</comment>
<evidence type="ECO:0000313" key="2">
    <source>
        <dbReference type="EMBL" id="MCI69369.1"/>
    </source>
</evidence>
<feature type="region of interest" description="Disordered" evidence="1">
    <location>
        <begin position="15"/>
        <end position="40"/>
    </location>
</feature>
<dbReference type="Proteomes" id="UP000265520">
    <property type="component" value="Unassembled WGS sequence"/>
</dbReference>